<dbReference type="Proteomes" id="UP000466683">
    <property type="component" value="Chromosome"/>
</dbReference>
<keyword evidence="2" id="KW-1185">Reference proteome</keyword>
<evidence type="ECO:0000313" key="2">
    <source>
        <dbReference type="Proteomes" id="UP000466683"/>
    </source>
</evidence>
<evidence type="ECO:0000313" key="1">
    <source>
        <dbReference type="EMBL" id="BBX89047.1"/>
    </source>
</evidence>
<organism evidence="1 2">
    <name type="scientific">Mycolicibacterium boenickei</name>
    <dbReference type="NCBI Taxonomy" id="146017"/>
    <lineage>
        <taxon>Bacteria</taxon>
        <taxon>Bacillati</taxon>
        <taxon>Actinomycetota</taxon>
        <taxon>Actinomycetes</taxon>
        <taxon>Mycobacteriales</taxon>
        <taxon>Mycobacteriaceae</taxon>
        <taxon>Mycolicibacterium</taxon>
    </lineage>
</organism>
<accession>A0ABM7IQI3</accession>
<name>A0ABM7IQI3_9MYCO</name>
<protein>
    <submittedName>
        <fullName evidence="1">Uncharacterized protein</fullName>
    </submittedName>
</protein>
<gene>
    <name evidence="1" type="ORF">MBOE_06960</name>
</gene>
<sequence>MDPPVESNILEMDCSIVVGSTPSNIPLPNVLSASVTGLINALGSMGLAGGCCSGWLSGGGSSAGF</sequence>
<reference evidence="1 2" key="1">
    <citation type="journal article" date="2019" name="Emerg. Microbes Infect.">
        <title>Comprehensive subspecies identification of 175 nontuberculous mycobacteria species based on 7547 genomic profiles.</title>
        <authorList>
            <person name="Matsumoto Y."/>
            <person name="Kinjo T."/>
            <person name="Motooka D."/>
            <person name="Nabeya D."/>
            <person name="Jung N."/>
            <person name="Uechi K."/>
            <person name="Horii T."/>
            <person name="Iida T."/>
            <person name="Fujita J."/>
            <person name="Nakamura S."/>
        </authorList>
    </citation>
    <scope>NUCLEOTIDE SEQUENCE [LARGE SCALE GENOMIC DNA]</scope>
    <source>
        <strain evidence="1 2">JCM 15653</strain>
    </source>
</reference>
<proteinExistence type="predicted"/>
<dbReference type="EMBL" id="AP022579">
    <property type="protein sequence ID" value="BBX89047.1"/>
    <property type="molecule type" value="Genomic_DNA"/>
</dbReference>